<protein>
    <submittedName>
        <fullName evidence="1">Uncharacterized protein</fullName>
    </submittedName>
</protein>
<gene>
    <name evidence="1" type="ORF">NPIL_578111</name>
</gene>
<dbReference type="EMBL" id="BMAW01017409">
    <property type="protein sequence ID" value="GFT53783.1"/>
    <property type="molecule type" value="Genomic_DNA"/>
</dbReference>
<evidence type="ECO:0000313" key="2">
    <source>
        <dbReference type="Proteomes" id="UP000887013"/>
    </source>
</evidence>
<accession>A0A8X6TXF5</accession>
<comment type="caution">
    <text evidence="1">The sequence shown here is derived from an EMBL/GenBank/DDBJ whole genome shotgun (WGS) entry which is preliminary data.</text>
</comment>
<evidence type="ECO:0000313" key="1">
    <source>
        <dbReference type="EMBL" id="GFT53783.1"/>
    </source>
</evidence>
<name>A0A8X6TXF5_NEPPI</name>
<dbReference type="AlphaFoldDB" id="A0A8X6TXF5"/>
<dbReference type="Proteomes" id="UP000887013">
    <property type="component" value="Unassembled WGS sequence"/>
</dbReference>
<sequence>MVSESNRSRLYKTDNLSECSESQLIAGTMDLFFLLYQKKGREASICTTPTGHHIHYRDISPIQSILMHRRCCLAETSTPEKKGRIGGWCEQHTNE</sequence>
<keyword evidence="2" id="KW-1185">Reference proteome</keyword>
<organism evidence="1 2">
    <name type="scientific">Nephila pilipes</name>
    <name type="common">Giant wood spider</name>
    <name type="synonym">Nephila maculata</name>
    <dbReference type="NCBI Taxonomy" id="299642"/>
    <lineage>
        <taxon>Eukaryota</taxon>
        <taxon>Metazoa</taxon>
        <taxon>Ecdysozoa</taxon>
        <taxon>Arthropoda</taxon>
        <taxon>Chelicerata</taxon>
        <taxon>Arachnida</taxon>
        <taxon>Araneae</taxon>
        <taxon>Araneomorphae</taxon>
        <taxon>Entelegynae</taxon>
        <taxon>Araneoidea</taxon>
        <taxon>Nephilidae</taxon>
        <taxon>Nephila</taxon>
    </lineage>
</organism>
<proteinExistence type="predicted"/>
<reference evidence="1" key="1">
    <citation type="submission" date="2020-08" db="EMBL/GenBank/DDBJ databases">
        <title>Multicomponent nature underlies the extraordinary mechanical properties of spider dragline silk.</title>
        <authorList>
            <person name="Kono N."/>
            <person name="Nakamura H."/>
            <person name="Mori M."/>
            <person name="Yoshida Y."/>
            <person name="Ohtoshi R."/>
            <person name="Malay A.D."/>
            <person name="Moran D.A.P."/>
            <person name="Tomita M."/>
            <person name="Numata K."/>
            <person name="Arakawa K."/>
        </authorList>
    </citation>
    <scope>NUCLEOTIDE SEQUENCE</scope>
</reference>